<organism evidence="2">
    <name type="scientific">uncultured bacterium</name>
    <name type="common">gcode 4</name>
    <dbReference type="NCBI Taxonomy" id="1234023"/>
    <lineage>
        <taxon>Bacteria</taxon>
        <taxon>environmental samples</taxon>
    </lineage>
</organism>
<dbReference type="EMBL" id="AMFJ01034213">
    <property type="protein sequence ID" value="EKD29919.1"/>
    <property type="molecule type" value="Genomic_DNA"/>
</dbReference>
<protein>
    <submittedName>
        <fullName evidence="2">Uncharacterized protein</fullName>
    </submittedName>
</protein>
<dbReference type="AlphaFoldDB" id="K1YX39"/>
<name>K1YX39_9BACT</name>
<evidence type="ECO:0000256" key="1">
    <source>
        <dbReference type="SAM" id="Phobius"/>
    </source>
</evidence>
<sequence length="111" mass="13303">MINFWVSGDIVSYYFIKSMGNFYFFHKSWFFRFFLYSRDVFYTIIFQSMNLIGIIFILFGIIVIAVPELIAWLIGIFFILIGMNIFLLSTAFKNGKRESFSFGKYEIFRKK</sequence>
<keyword evidence="1" id="KW-0812">Transmembrane</keyword>
<reference evidence="2" key="1">
    <citation type="journal article" date="2012" name="Science">
        <title>Fermentation, hydrogen, and sulfur metabolism in multiple uncultivated bacterial phyla.</title>
        <authorList>
            <person name="Wrighton K.C."/>
            <person name="Thomas B.C."/>
            <person name="Sharon I."/>
            <person name="Miller C.S."/>
            <person name="Castelle C.J."/>
            <person name="VerBerkmoes N.C."/>
            <person name="Wilkins M.J."/>
            <person name="Hettich R.L."/>
            <person name="Lipton M.S."/>
            <person name="Williams K.H."/>
            <person name="Long P.E."/>
            <person name="Banfield J.F."/>
        </authorList>
    </citation>
    <scope>NUCLEOTIDE SEQUENCE [LARGE SCALE GENOMIC DNA]</scope>
</reference>
<accession>K1YX39</accession>
<keyword evidence="1" id="KW-1133">Transmembrane helix</keyword>
<keyword evidence="1" id="KW-0472">Membrane</keyword>
<feature type="transmembrane region" description="Helical" evidence="1">
    <location>
        <begin position="70"/>
        <end position="92"/>
    </location>
</feature>
<evidence type="ECO:0000313" key="2">
    <source>
        <dbReference type="EMBL" id="EKD29919.1"/>
    </source>
</evidence>
<feature type="transmembrane region" description="Helical" evidence="1">
    <location>
        <begin position="40"/>
        <end position="64"/>
    </location>
</feature>
<gene>
    <name evidence="2" type="ORF">ACD_78C00213G0001</name>
</gene>
<proteinExistence type="predicted"/>
<comment type="caution">
    <text evidence="2">The sequence shown here is derived from an EMBL/GenBank/DDBJ whole genome shotgun (WGS) entry which is preliminary data.</text>
</comment>